<name>I5AV74_EUBC6</name>
<evidence type="ECO:0008006" key="3">
    <source>
        <dbReference type="Google" id="ProtNLM"/>
    </source>
</evidence>
<dbReference type="STRING" id="633697.EubceDRAFT1_1923"/>
<keyword evidence="2" id="KW-1185">Reference proteome</keyword>
<protein>
    <recommendedName>
        <fullName evidence="3">Glyoxalase</fullName>
    </recommendedName>
</protein>
<reference evidence="1 2" key="1">
    <citation type="submission" date="2010-08" db="EMBL/GenBank/DDBJ databases">
        <authorList>
            <consortium name="US DOE Joint Genome Institute (JGI-PGF)"/>
            <person name="Lucas S."/>
            <person name="Copeland A."/>
            <person name="Lapidus A."/>
            <person name="Cheng J.-F."/>
            <person name="Bruce D."/>
            <person name="Goodwin L."/>
            <person name="Pitluck S."/>
            <person name="Land M.L."/>
            <person name="Hauser L."/>
            <person name="Chang Y.-J."/>
            <person name="Anderson I.J."/>
            <person name="Johnson E."/>
            <person name="Mulhopadhyay B."/>
            <person name="Kyrpides N."/>
            <person name="Woyke T.J."/>
        </authorList>
    </citation>
    <scope>NUCLEOTIDE SEQUENCE [LARGE SCALE GENOMIC DNA]</scope>
    <source>
        <strain evidence="1 2">6</strain>
    </source>
</reference>
<evidence type="ECO:0000313" key="2">
    <source>
        <dbReference type="Proteomes" id="UP000005753"/>
    </source>
</evidence>
<gene>
    <name evidence="1" type="ORF">EubceDRAFT1_1923</name>
</gene>
<proteinExistence type="predicted"/>
<dbReference type="eggNOG" id="ENOG5032ZV2">
    <property type="taxonomic scope" value="Bacteria"/>
</dbReference>
<evidence type="ECO:0000313" key="1">
    <source>
        <dbReference type="EMBL" id="EIM57697.1"/>
    </source>
</evidence>
<reference evidence="1 2" key="2">
    <citation type="submission" date="2012-02" db="EMBL/GenBank/DDBJ databases">
        <title>Improved High-Quality Draft sequence of Eubacterium cellulosolvens 6.</title>
        <authorList>
            <consortium name="US DOE Joint Genome Institute"/>
            <person name="Lucas S."/>
            <person name="Han J."/>
            <person name="Lapidus A."/>
            <person name="Cheng J.-F."/>
            <person name="Goodwin L."/>
            <person name="Pitluck S."/>
            <person name="Peters L."/>
            <person name="Mikhailova N."/>
            <person name="Gu W."/>
            <person name="Detter J.C."/>
            <person name="Han C."/>
            <person name="Tapia R."/>
            <person name="Land M."/>
            <person name="Hauser L."/>
            <person name="Kyrpides N."/>
            <person name="Ivanova N."/>
            <person name="Pagani I."/>
            <person name="Johnson E."/>
            <person name="Mukhopadhyay B."/>
            <person name="Anderson I."/>
            <person name="Woyke T."/>
        </authorList>
    </citation>
    <scope>NUCLEOTIDE SEQUENCE [LARGE SCALE GENOMIC DNA]</scope>
    <source>
        <strain evidence="1 2">6</strain>
    </source>
</reference>
<dbReference type="HOGENOM" id="CLU_190639_0_0_9"/>
<sequence length="84" mass="9494">MQEYDAEVIKCFLENQGKLFPEPVAGNDEEAEFFLEDVCAVVVNTKKEVQEYFEEEGIDLDGQDPLAADEVFALEDGRYLIVEG</sequence>
<dbReference type="AlphaFoldDB" id="I5AV74"/>
<dbReference type="EMBL" id="CM001487">
    <property type="protein sequence ID" value="EIM57697.1"/>
    <property type="molecule type" value="Genomic_DNA"/>
</dbReference>
<dbReference type="Proteomes" id="UP000005753">
    <property type="component" value="Chromosome"/>
</dbReference>
<dbReference type="OrthoDB" id="1766650at2"/>
<accession>I5AV74</accession>
<organism evidence="1 2">
    <name type="scientific">Eubacterium cellulosolvens (strain ATCC 43171 / JCM 9499 / 6)</name>
    <name type="common">Cillobacterium cellulosolvens</name>
    <dbReference type="NCBI Taxonomy" id="633697"/>
    <lineage>
        <taxon>Bacteria</taxon>
        <taxon>Bacillati</taxon>
        <taxon>Bacillota</taxon>
        <taxon>Clostridia</taxon>
        <taxon>Eubacteriales</taxon>
        <taxon>Eubacteriaceae</taxon>
        <taxon>Eubacterium</taxon>
    </lineage>
</organism>